<dbReference type="EMBL" id="JASKHM010000010">
    <property type="protein sequence ID" value="MEQ4484200.1"/>
    <property type="molecule type" value="Genomic_DNA"/>
</dbReference>
<evidence type="ECO:0000256" key="8">
    <source>
        <dbReference type="PIRNR" id="PIRNR001084"/>
    </source>
</evidence>
<feature type="domain" description="Beta-galactosidase trimerisation" evidence="10">
    <location>
        <begin position="405"/>
        <end position="611"/>
    </location>
</feature>
<dbReference type="InterPro" id="IPR017853">
    <property type="entry name" value="GH"/>
</dbReference>
<dbReference type="Pfam" id="PF02449">
    <property type="entry name" value="Glyco_hydro_42"/>
    <property type="match status" value="1"/>
</dbReference>
<keyword evidence="4" id="KW-0479">Metal-binding</keyword>
<dbReference type="InterPro" id="IPR013738">
    <property type="entry name" value="Beta_galactosidase_Trimer"/>
</dbReference>
<dbReference type="SUPFAM" id="SSF52317">
    <property type="entry name" value="Class I glutamine amidotransferase-like"/>
    <property type="match status" value="1"/>
</dbReference>
<evidence type="ECO:0000313" key="12">
    <source>
        <dbReference type="EMBL" id="MEQ4484200.1"/>
    </source>
</evidence>
<dbReference type="Gene3D" id="2.60.40.1180">
    <property type="entry name" value="Golgi alpha-mannosidase II"/>
    <property type="match status" value="1"/>
</dbReference>
<dbReference type="PIRSF" id="PIRSF001084">
    <property type="entry name" value="B-galactosidase"/>
    <property type="match status" value="1"/>
</dbReference>
<evidence type="ECO:0000256" key="3">
    <source>
        <dbReference type="ARBA" id="ARBA00012756"/>
    </source>
</evidence>
<evidence type="ECO:0000256" key="5">
    <source>
        <dbReference type="ARBA" id="ARBA00022801"/>
    </source>
</evidence>
<accession>A0ABV1KVP4</accession>
<dbReference type="Gene3D" id="3.20.20.80">
    <property type="entry name" value="Glycosidases"/>
    <property type="match status" value="1"/>
</dbReference>
<evidence type="ECO:0000313" key="13">
    <source>
        <dbReference type="Proteomes" id="UP001493487"/>
    </source>
</evidence>
<evidence type="ECO:0000256" key="7">
    <source>
        <dbReference type="ARBA" id="ARBA00023295"/>
    </source>
</evidence>
<comment type="catalytic activity">
    <reaction evidence="1 8">
        <text>Hydrolysis of terminal non-reducing beta-D-galactose residues in beta-D-galactosides.</text>
        <dbReference type="EC" id="3.2.1.23"/>
    </reaction>
</comment>
<evidence type="ECO:0000256" key="2">
    <source>
        <dbReference type="ARBA" id="ARBA00005940"/>
    </source>
</evidence>
<keyword evidence="6" id="KW-0862">Zinc</keyword>
<reference evidence="12 13" key="1">
    <citation type="journal article" date="2023" name="Genome Announc.">
        <title>Pan-Genome Analyses of the Genus Cohnella and Proposal of the Novel Species Cohnella silvisoli sp. nov., Isolated from Forest Soil.</title>
        <authorList>
            <person name="Wang C."/>
            <person name="Mao L."/>
            <person name="Bao G."/>
            <person name="Zhu H."/>
        </authorList>
    </citation>
    <scope>NUCLEOTIDE SEQUENCE [LARGE SCALE GENOMIC DNA]</scope>
    <source>
        <strain evidence="12 13">NL03-T5-1</strain>
    </source>
</reference>
<feature type="domain" description="Beta-galactosidase C-terminal" evidence="11">
    <location>
        <begin position="627"/>
        <end position="679"/>
    </location>
</feature>
<evidence type="ECO:0000259" key="10">
    <source>
        <dbReference type="Pfam" id="PF08532"/>
    </source>
</evidence>
<evidence type="ECO:0000259" key="11">
    <source>
        <dbReference type="Pfam" id="PF08533"/>
    </source>
</evidence>
<dbReference type="Pfam" id="PF08533">
    <property type="entry name" value="Glyco_hydro_42C"/>
    <property type="match status" value="1"/>
</dbReference>
<gene>
    <name evidence="12" type="ORF">QJS35_17525</name>
</gene>
<organism evidence="12 13">
    <name type="scientific">Cohnella silvisoli</name>
    <dbReference type="NCBI Taxonomy" id="2873699"/>
    <lineage>
        <taxon>Bacteria</taxon>
        <taxon>Bacillati</taxon>
        <taxon>Bacillota</taxon>
        <taxon>Bacilli</taxon>
        <taxon>Bacillales</taxon>
        <taxon>Paenibacillaceae</taxon>
        <taxon>Cohnella</taxon>
    </lineage>
</organism>
<keyword evidence="5 8" id="KW-0378">Hydrolase</keyword>
<comment type="caution">
    <text evidence="12">The sequence shown here is derived from an EMBL/GenBank/DDBJ whole genome shotgun (WGS) entry which is preliminary data.</text>
</comment>
<evidence type="ECO:0000256" key="4">
    <source>
        <dbReference type="ARBA" id="ARBA00022723"/>
    </source>
</evidence>
<dbReference type="EC" id="3.2.1.23" evidence="3 8"/>
<dbReference type="RefSeq" id="WP_232186583.1">
    <property type="nucleotide sequence ID" value="NZ_JAIOAP010000009.1"/>
</dbReference>
<evidence type="ECO:0000256" key="6">
    <source>
        <dbReference type="ARBA" id="ARBA00022833"/>
    </source>
</evidence>
<sequence length="679" mass="78170">MSAISRSSDSFQLGVCYYPEHWNESLWEDDFRRMKELGFSIVRVAEFAWTIFEPEDGKFSFDLFDRALDEAHRHGLKVIMGTPTATPPAWLTERYPEALNARQDGVVYRHGQRRHYNYSSPVYRFYCERIVRKMSQHYGNHPAVAGWQIDNELNCETNEFYSDADHIAFRQWVRTKYGTLDKLNEAWGTVFWSQTYTDWQQVYLTRPNPSDSPNPHQLLDEKRFISDNTISFARLQADIIRESAPRQWVTTNGLFGHLDNHAMTSELLDFFSYDSYPQFSAFEDPENTSSLRDRKWSLSLSETRSISAHFCVMEQQSGPGGWVNRMDMPAPRPGQMRLWTYQSIAHGADMLLYFRWRTATMGTEIYWHGINDYHNRPNRRLHEVAQVGEELGRIGNLITGKSFQAQFAILEDYDNSWDAEFDAWVRPLRWKSKESWSKALQERHIPVDIVYMREGTKLEDLLRYPVLVYAHATILTENRAALLDAYVRGGGTLIMGARTGYKDERGQCRMIPFPGFAANWCGITVEDFTLCNPNFPAASAQWTDEDSALPTALFNEVLTVESETAEIMASYTSQYYSGGAALTRNRHGDGWSWYLGSAFTEEAVHGILDRMGTPSPADGWADLPKQVEIAIRGDIVFLLNYSHEPVRLNFLVQVNDLLRSGSLFGNIELEAYGVLVIQR</sequence>
<dbReference type="InterPro" id="IPR013739">
    <property type="entry name" value="Beta_galactosidase_C"/>
</dbReference>
<evidence type="ECO:0000259" key="9">
    <source>
        <dbReference type="Pfam" id="PF02449"/>
    </source>
</evidence>
<dbReference type="PANTHER" id="PTHR36447:SF2">
    <property type="entry name" value="BETA-GALACTOSIDASE YESZ"/>
    <property type="match status" value="1"/>
</dbReference>
<dbReference type="CDD" id="cd03143">
    <property type="entry name" value="A4_beta-galactosidase_middle_domain"/>
    <property type="match status" value="1"/>
</dbReference>
<keyword evidence="7 8" id="KW-0326">Glycosidase</keyword>
<dbReference type="PANTHER" id="PTHR36447">
    <property type="entry name" value="BETA-GALACTOSIDASE GANA"/>
    <property type="match status" value="1"/>
</dbReference>
<keyword evidence="13" id="KW-1185">Reference proteome</keyword>
<comment type="similarity">
    <text evidence="2 8">Belongs to the glycosyl hydrolase 42 family.</text>
</comment>
<dbReference type="Pfam" id="PF08532">
    <property type="entry name" value="Glyco_hydro_42M"/>
    <property type="match status" value="1"/>
</dbReference>
<evidence type="ECO:0000256" key="1">
    <source>
        <dbReference type="ARBA" id="ARBA00001412"/>
    </source>
</evidence>
<dbReference type="SUPFAM" id="SSF51445">
    <property type="entry name" value="(Trans)glycosidases"/>
    <property type="match status" value="1"/>
</dbReference>
<dbReference type="InterPro" id="IPR029062">
    <property type="entry name" value="Class_I_gatase-like"/>
</dbReference>
<feature type="domain" description="Glycoside hydrolase family 42 N-terminal" evidence="9">
    <location>
        <begin position="16"/>
        <end position="393"/>
    </location>
</feature>
<dbReference type="Proteomes" id="UP001493487">
    <property type="component" value="Unassembled WGS sequence"/>
</dbReference>
<dbReference type="Gene3D" id="3.40.50.880">
    <property type="match status" value="1"/>
</dbReference>
<protein>
    <recommendedName>
        <fullName evidence="3 8">Beta-galactosidase</fullName>
        <shortName evidence="8">Beta-gal</shortName>
        <ecNumber evidence="3 8">3.2.1.23</ecNumber>
    </recommendedName>
</protein>
<dbReference type="InterPro" id="IPR013780">
    <property type="entry name" value="Glyco_hydro_b"/>
</dbReference>
<name>A0ABV1KVP4_9BACL</name>
<proteinExistence type="inferred from homology"/>
<dbReference type="InterPro" id="IPR003476">
    <property type="entry name" value="Glyco_hydro_42"/>
</dbReference>
<dbReference type="InterPro" id="IPR013529">
    <property type="entry name" value="Glyco_hydro_42_N"/>
</dbReference>